<reference evidence="5" key="1">
    <citation type="journal article" date="2019" name="Int. J. Syst. Evol. Microbiol.">
        <title>The Global Catalogue of Microorganisms (GCM) 10K type strain sequencing project: providing services to taxonomists for standard genome sequencing and annotation.</title>
        <authorList>
            <consortium name="The Broad Institute Genomics Platform"/>
            <consortium name="The Broad Institute Genome Sequencing Center for Infectious Disease"/>
            <person name="Wu L."/>
            <person name="Ma J."/>
        </authorList>
    </citation>
    <scope>NUCLEOTIDE SEQUENCE [LARGE SCALE GENOMIC DNA]</scope>
    <source>
        <strain evidence="5">CGMCC 1.16455</strain>
    </source>
</reference>
<sequence>MAETTPVIREARVDDEAELWPLASALATSYEPTRERFRAGLRGITEDPRAAVLVAEHDGSLVGYVHVLVHEAFHADGMIGWVEELMVGEDQRGTGCGRALMAAAEQWATENFDIAYLAVATRRAEGFYRSIGYDESATYFKKAFR</sequence>
<accession>A0ABW0FDS4</accession>
<dbReference type="Proteomes" id="UP001595937">
    <property type="component" value="Unassembled WGS sequence"/>
</dbReference>
<dbReference type="PROSITE" id="PS51186">
    <property type="entry name" value="GNAT"/>
    <property type="match status" value="1"/>
</dbReference>
<dbReference type="CDD" id="cd04301">
    <property type="entry name" value="NAT_SF"/>
    <property type="match status" value="1"/>
</dbReference>
<protein>
    <submittedName>
        <fullName evidence="4">GNAT family N-acetyltransferase</fullName>
        <ecNumber evidence="4">2.3.-.-</ecNumber>
    </submittedName>
</protein>
<dbReference type="GeneID" id="303296649"/>
<dbReference type="InterPro" id="IPR000182">
    <property type="entry name" value="GNAT_dom"/>
</dbReference>
<comment type="caution">
    <text evidence="4">The sequence shown here is derived from an EMBL/GenBank/DDBJ whole genome shotgun (WGS) entry which is preliminary data.</text>
</comment>
<dbReference type="InterPro" id="IPR050832">
    <property type="entry name" value="Bact_Acetyltransf"/>
</dbReference>
<dbReference type="RefSeq" id="WP_193119343.1">
    <property type="nucleotide sequence ID" value="NZ_BAAAIR010000031.1"/>
</dbReference>
<dbReference type="EMBL" id="JBHSLN010000014">
    <property type="protein sequence ID" value="MFC5296776.1"/>
    <property type="molecule type" value="Genomic_DNA"/>
</dbReference>
<keyword evidence="1 4" id="KW-0808">Transferase</keyword>
<proteinExistence type="predicted"/>
<evidence type="ECO:0000256" key="2">
    <source>
        <dbReference type="ARBA" id="ARBA00023315"/>
    </source>
</evidence>
<dbReference type="Gene3D" id="3.40.630.30">
    <property type="match status" value="1"/>
</dbReference>
<dbReference type="Pfam" id="PF00583">
    <property type="entry name" value="Acetyltransf_1"/>
    <property type="match status" value="1"/>
</dbReference>
<evidence type="ECO:0000256" key="1">
    <source>
        <dbReference type="ARBA" id="ARBA00022679"/>
    </source>
</evidence>
<organism evidence="4 5">
    <name type="scientific">Brachybacterium tyrofermentans</name>
    <dbReference type="NCBI Taxonomy" id="47848"/>
    <lineage>
        <taxon>Bacteria</taxon>
        <taxon>Bacillati</taxon>
        <taxon>Actinomycetota</taxon>
        <taxon>Actinomycetes</taxon>
        <taxon>Micrococcales</taxon>
        <taxon>Dermabacteraceae</taxon>
        <taxon>Brachybacterium</taxon>
    </lineage>
</organism>
<dbReference type="EC" id="2.3.-.-" evidence="4"/>
<dbReference type="SUPFAM" id="SSF55729">
    <property type="entry name" value="Acyl-CoA N-acyltransferases (Nat)"/>
    <property type="match status" value="1"/>
</dbReference>
<dbReference type="PANTHER" id="PTHR43877:SF2">
    <property type="entry name" value="AMINOALKYLPHOSPHONATE N-ACETYLTRANSFERASE-RELATED"/>
    <property type="match status" value="1"/>
</dbReference>
<dbReference type="GO" id="GO:0016746">
    <property type="term" value="F:acyltransferase activity"/>
    <property type="evidence" value="ECO:0007669"/>
    <property type="project" value="UniProtKB-KW"/>
</dbReference>
<evidence type="ECO:0000313" key="4">
    <source>
        <dbReference type="EMBL" id="MFC5296776.1"/>
    </source>
</evidence>
<evidence type="ECO:0000259" key="3">
    <source>
        <dbReference type="PROSITE" id="PS51186"/>
    </source>
</evidence>
<name>A0ABW0FDS4_9MICO</name>
<keyword evidence="2 4" id="KW-0012">Acyltransferase</keyword>
<feature type="domain" description="N-acetyltransferase" evidence="3">
    <location>
        <begin position="6"/>
        <end position="145"/>
    </location>
</feature>
<dbReference type="InterPro" id="IPR016181">
    <property type="entry name" value="Acyl_CoA_acyltransferase"/>
</dbReference>
<dbReference type="PANTHER" id="PTHR43877">
    <property type="entry name" value="AMINOALKYLPHOSPHONATE N-ACETYLTRANSFERASE-RELATED-RELATED"/>
    <property type="match status" value="1"/>
</dbReference>
<gene>
    <name evidence="4" type="ORF">ACFPK8_04575</name>
</gene>
<keyword evidence="5" id="KW-1185">Reference proteome</keyword>
<evidence type="ECO:0000313" key="5">
    <source>
        <dbReference type="Proteomes" id="UP001595937"/>
    </source>
</evidence>